<dbReference type="EMBL" id="UINC01115981">
    <property type="protein sequence ID" value="SVC87400.1"/>
    <property type="molecule type" value="Genomic_DNA"/>
</dbReference>
<protein>
    <submittedName>
        <fullName evidence="1">Uncharacterized protein</fullName>
    </submittedName>
</protein>
<evidence type="ECO:0000313" key="1">
    <source>
        <dbReference type="EMBL" id="SVC87400.1"/>
    </source>
</evidence>
<dbReference type="AlphaFoldDB" id="A0A382QRB0"/>
<accession>A0A382QRB0</accession>
<proteinExistence type="predicted"/>
<reference evidence="1" key="1">
    <citation type="submission" date="2018-05" db="EMBL/GenBank/DDBJ databases">
        <authorList>
            <person name="Lanie J.A."/>
            <person name="Ng W.-L."/>
            <person name="Kazmierczak K.M."/>
            <person name="Andrzejewski T.M."/>
            <person name="Davidsen T.M."/>
            <person name="Wayne K.J."/>
            <person name="Tettelin H."/>
            <person name="Glass J.I."/>
            <person name="Rusch D."/>
            <person name="Podicherti R."/>
            <person name="Tsui H.-C.T."/>
            <person name="Winkler M.E."/>
        </authorList>
    </citation>
    <scope>NUCLEOTIDE SEQUENCE</scope>
</reference>
<gene>
    <name evidence="1" type="ORF">METZ01_LOCUS340254</name>
</gene>
<sequence length="91" mass="10470">MTRRDGIKGSIHAAYRSFGRKVNYEYLDVTLLRKAVAYRYSKASLVDDSADQAMANLPGFTGKTNETNTKKTYYYSNYMCYGICFFSIRCQ</sequence>
<name>A0A382QRB0_9ZZZZ</name>
<organism evidence="1">
    <name type="scientific">marine metagenome</name>
    <dbReference type="NCBI Taxonomy" id="408172"/>
    <lineage>
        <taxon>unclassified sequences</taxon>
        <taxon>metagenomes</taxon>
        <taxon>ecological metagenomes</taxon>
    </lineage>
</organism>